<dbReference type="KEGG" id="mpp:MICPUCDRAFT_35332"/>
<dbReference type="Gene3D" id="1.10.418.70">
    <property type="entry name" value="Intraflagellar transport protein 81, N-terminal domain"/>
    <property type="match status" value="1"/>
</dbReference>
<evidence type="ECO:0000256" key="5">
    <source>
        <dbReference type="ARBA" id="ARBA00023273"/>
    </source>
</evidence>
<dbReference type="OMA" id="WILTHME"/>
<dbReference type="EMBL" id="GG663744">
    <property type="protein sequence ID" value="EEH54124.1"/>
    <property type="molecule type" value="Genomic_DNA"/>
</dbReference>
<proteinExistence type="inferred from homology"/>
<protein>
    <submittedName>
        <fullName evidence="10">Intraflagellar transport protein 81</fullName>
    </submittedName>
</protein>
<dbReference type="GO" id="GO:0060271">
    <property type="term" value="P:cilium assembly"/>
    <property type="evidence" value="ECO:0007669"/>
    <property type="project" value="InterPro"/>
</dbReference>
<dbReference type="eggNOG" id="ENOG502QSBR">
    <property type="taxonomic scope" value="Eukaryota"/>
</dbReference>
<evidence type="ECO:0000256" key="6">
    <source>
        <dbReference type="ARBA" id="ARBA00043983"/>
    </source>
</evidence>
<sequence>MVLGDDIAFIVARLKEPPFGGARYASLTGPSLSELGPDATRELCFDAFAAIVPAWGDDARDARGHHGGEDPLLDFLRHAKYAPPPSTDALTMRAGFAAGEHDVVFPALRFVLSDLDRCAKRAYVGHFLADVPVPPEFTRDDDVQELIHQRHELQRQFVEIHKAVDAARATGKDPVKLKQRATQLEREKEAIASRVAVVKGKIASRVDDRSRVAALTRHATSLRAAREEEMELARALREQYEKKDASDAKYQRAAVRLREHRASTASGNPNALIAALSDEVENARALAREKLPEALEKKRARSVAVKEVLASDARADSDLRRATEDVNALQAETRELEESVAVLTKARDADAALRQQAQVAKSVAAKRDATRAKRDKLRARRDRLTSEYETGAVRTEGGDNTGGRTRGAGGGGLDEEMRQKFETVKAKLARYKQLKRELDEVAAEATTLASTEEILRERLSLVSGDVAEEERRAGVTGFAAASETLEEVSRAKASVDERKGEALEEISAFIQEINKKVNERKGKLAPQIKRLREARASHAELEARHAEKKAAYDATAATHRSTYDALEREVNRMKSRMKSDEGRFRLADVEAALVDAHVRRITNGRDAASVKATYVARVEAAEAEAKRLKQRQKEVKDAADGGVDAMEMMKDLHRLMTIKLSAARRLMGETRGSESVTNTGANVLSM</sequence>
<dbReference type="InterPro" id="IPR043016">
    <property type="entry name" value="IFT81_N_sf"/>
</dbReference>
<dbReference type="GO" id="GO:0042073">
    <property type="term" value="P:intraciliary transport"/>
    <property type="evidence" value="ECO:0007669"/>
    <property type="project" value="InterPro"/>
</dbReference>
<gene>
    <name evidence="10" type="primary">IFT81</name>
    <name evidence="10" type="ORF">MICPUCDRAFT_35332</name>
</gene>
<evidence type="ECO:0000256" key="7">
    <source>
        <dbReference type="SAM" id="Coils"/>
    </source>
</evidence>
<dbReference type="Pfam" id="PF18383">
    <property type="entry name" value="IFT81_CH"/>
    <property type="match status" value="1"/>
</dbReference>
<dbReference type="AlphaFoldDB" id="C1N117"/>
<dbReference type="GO" id="GO:0030992">
    <property type="term" value="C:intraciliary transport particle B"/>
    <property type="evidence" value="ECO:0007669"/>
    <property type="project" value="InterPro"/>
</dbReference>
<keyword evidence="10" id="KW-0282">Flagellum</keyword>
<dbReference type="STRING" id="564608.C1N117"/>
<evidence type="ECO:0000256" key="2">
    <source>
        <dbReference type="ARBA" id="ARBA00022794"/>
    </source>
</evidence>
<evidence type="ECO:0000256" key="8">
    <source>
        <dbReference type="SAM" id="MobiDB-lite"/>
    </source>
</evidence>
<accession>C1N117</accession>
<comment type="subcellular location">
    <subcellularLocation>
        <location evidence="1">Cell projection</location>
        <location evidence="1">Cilium</location>
    </subcellularLocation>
</comment>
<dbReference type="GO" id="GO:0036064">
    <property type="term" value="C:ciliary basal body"/>
    <property type="evidence" value="ECO:0007669"/>
    <property type="project" value="TreeGrafter"/>
</dbReference>
<evidence type="ECO:0000313" key="10">
    <source>
        <dbReference type="EMBL" id="EEH54124.1"/>
    </source>
</evidence>
<comment type="similarity">
    <text evidence="6">Belongs to the IFT81 family.</text>
</comment>
<dbReference type="OrthoDB" id="276029at2759"/>
<feature type="coiled-coil region" evidence="7">
    <location>
        <begin position="531"/>
        <end position="583"/>
    </location>
</feature>
<keyword evidence="11" id="KW-1185">Reference proteome</keyword>
<feature type="compositionally biased region" description="Gly residues" evidence="8">
    <location>
        <begin position="399"/>
        <end position="412"/>
    </location>
</feature>
<feature type="domain" description="IFT81 calponin homology" evidence="9">
    <location>
        <begin position="5"/>
        <end position="131"/>
    </location>
</feature>
<name>C1N117_MICPC</name>
<keyword evidence="3 7" id="KW-0175">Coiled coil</keyword>
<keyword evidence="2" id="KW-0970">Cilium biogenesis/degradation</keyword>
<evidence type="ECO:0000313" key="11">
    <source>
        <dbReference type="Proteomes" id="UP000001876"/>
    </source>
</evidence>
<evidence type="ECO:0000256" key="4">
    <source>
        <dbReference type="ARBA" id="ARBA00023069"/>
    </source>
</evidence>
<evidence type="ECO:0000256" key="3">
    <source>
        <dbReference type="ARBA" id="ARBA00023054"/>
    </source>
</evidence>
<evidence type="ECO:0000256" key="1">
    <source>
        <dbReference type="ARBA" id="ARBA00004138"/>
    </source>
</evidence>
<evidence type="ECO:0000259" key="9">
    <source>
        <dbReference type="Pfam" id="PF18383"/>
    </source>
</evidence>
<keyword evidence="5" id="KW-0966">Cell projection</keyword>
<dbReference type="InterPro" id="IPR029600">
    <property type="entry name" value="IFT81"/>
</dbReference>
<feature type="coiled-coil region" evidence="7">
    <location>
        <begin position="611"/>
        <end position="638"/>
    </location>
</feature>
<reference evidence="10 11" key="1">
    <citation type="journal article" date="2009" name="Science">
        <title>Green evolution and dynamic adaptations revealed by genomes of the marine picoeukaryotes Micromonas.</title>
        <authorList>
            <person name="Worden A.Z."/>
            <person name="Lee J.H."/>
            <person name="Mock T."/>
            <person name="Rouze P."/>
            <person name="Simmons M.P."/>
            <person name="Aerts A.L."/>
            <person name="Allen A.E."/>
            <person name="Cuvelier M.L."/>
            <person name="Derelle E."/>
            <person name="Everett M.V."/>
            <person name="Foulon E."/>
            <person name="Grimwood J."/>
            <person name="Gundlach H."/>
            <person name="Henrissat B."/>
            <person name="Napoli C."/>
            <person name="McDonald S.M."/>
            <person name="Parker M.S."/>
            <person name="Rombauts S."/>
            <person name="Salamov A."/>
            <person name="Von Dassow P."/>
            <person name="Badger J.H."/>
            <person name="Coutinho P.M."/>
            <person name="Demir E."/>
            <person name="Dubchak I."/>
            <person name="Gentemann C."/>
            <person name="Eikrem W."/>
            <person name="Gready J.E."/>
            <person name="John U."/>
            <person name="Lanier W."/>
            <person name="Lindquist E.A."/>
            <person name="Lucas S."/>
            <person name="Mayer K.F."/>
            <person name="Moreau H."/>
            <person name="Not F."/>
            <person name="Otillar R."/>
            <person name="Panaud O."/>
            <person name="Pangilinan J."/>
            <person name="Paulsen I."/>
            <person name="Piegu B."/>
            <person name="Poliakov A."/>
            <person name="Robbens S."/>
            <person name="Schmutz J."/>
            <person name="Toulza E."/>
            <person name="Wyss T."/>
            <person name="Zelensky A."/>
            <person name="Zhou K."/>
            <person name="Armbrust E.V."/>
            <person name="Bhattacharya D."/>
            <person name="Goodenough U.W."/>
            <person name="Van de Peer Y."/>
            <person name="Grigoriev I.V."/>
        </authorList>
    </citation>
    <scope>NUCLEOTIDE SEQUENCE [LARGE SCALE GENOMIC DNA]</scope>
    <source>
        <strain evidence="10 11">CCMP1545</strain>
    </source>
</reference>
<keyword evidence="4" id="KW-0969">Cilium</keyword>
<dbReference type="RefSeq" id="XP_003061494.1">
    <property type="nucleotide sequence ID" value="XM_003061448.1"/>
</dbReference>
<feature type="coiled-coil region" evidence="7">
    <location>
        <begin position="424"/>
        <end position="451"/>
    </location>
</feature>
<organism evidence="11">
    <name type="scientific">Micromonas pusilla (strain CCMP1545)</name>
    <name type="common">Picoplanktonic green alga</name>
    <dbReference type="NCBI Taxonomy" id="564608"/>
    <lineage>
        <taxon>Eukaryota</taxon>
        <taxon>Viridiplantae</taxon>
        <taxon>Chlorophyta</taxon>
        <taxon>Mamiellophyceae</taxon>
        <taxon>Mamiellales</taxon>
        <taxon>Mamiellaceae</taxon>
        <taxon>Micromonas</taxon>
    </lineage>
</organism>
<dbReference type="GeneID" id="9686934"/>
<dbReference type="PANTHER" id="PTHR15614">
    <property type="entry name" value="INTRAFLAGELLAR TRANSPORT PROTEIN 81 HOMOLOG"/>
    <property type="match status" value="1"/>
</dbReference>
<dbReference type="InterPro" id="IPR041146">
    <property type="entry name" value="IFT81_CH"/>
</dbReference>
<dbReference type="Proteomes" id="UP000001876">
    <property type="component" value="Unassembled WGS sequence"/>
</dbReference>
<dbReference type="PANTHER" id="PTHR15614:SF2">
    <property type="entry name" value="INTRAFLAGELLAR TRANSPORT PROTEIN 81 HOMOLOG"/>
    <property type="match status" value="1"/>
</dbReference>
<dbReference type="GO" id="GO:0015631">
    <property type="term" value="F:tubulin binding"/>
    <property type="evidence" value="ECO:0007669"/>
    <property type="project" value="InterPro"/>
</dbReference>
<feature type="region of interest" description="Disordered" evidence="8">
    <location>
        <begin position="364"/>
        <end position="414"/>
    </location>
</feature>